<protein>
    <recommendedName>
        <fullName evidence="2">SWIM-type domain-containing protein</fullName>
    </recommendedName>
</protein>
<keyword evidence="1" id="KW-0862">Zinc</keyword>
<dbReference type="PANTHER" id="PTHR38133">
    <property type="entry name" value="SLR1429 PROTEIN"/>
    <property type="match status" value="1"/>
</dbReference>
<name>A0A419SQI1_9BACL</name>
<evidence type="ECO:0000313" key="4">
    <source>
        <dbReference type="Proteomes" id="UP000284219"/>
    </source>
</evidence>
<proteinExistence type="predicted"/>
<dbReference type="PANTHER" id="PTHR38133:SF1">
    <property type="entry name" value="SLR1429 PROTEIN"/>
    <property type="match status" value="1"/>
</dbReference>
<evidence type="ECO:0000313" key="3">
    <source>
        <dbReference type="EMBL" id="RKD26736.1"/>
    </source>
</evidence>
<dbReference type="Proteomes" id="UP000284219">
    <property type="component" value="Unassembled WGS sequence"/>
</dbReference>
<gene>
    <name evidence="3" type="ORF">BEP19_16170</name>
</gene>
<reference evidence="3 4" key="1">
    <citation type="submission" date="2016-08" db="EMBL/GenBank/DDBJ databases">
        <title>Novel Firmicute Genomes.</title>
        <authorList>
            <person name="Poppleton D.I."/>
            <person name="Gribaldo S."/>
        </authorList>
    </citation>
    <scope>NUCLEOTIDE SEQUENCE [LARGE SCALE GENOMIC DNA]</scope>
    <source>
        <strain evidence="3 4">RAOx-1</strain>
    </source>
</reference>
<dbReference type="GO" id="GO:0008270">
    <property type="term" value="F:zinc ion binding"/>
    <property type="evidence" value="ECO:0007669"/>
    <property type="project" value="UniProtKB-KW"/>
</dbReference>
<keyword evidence="4" id="KW-1185">Reference proteome</keyword>
<keyword evidence="1" id="KW-0863">Zinc-finger</keyword>
<sequence>MFDQQRVSELTINAGEITATVNEQQMIYDQRISCHPLAPDQAQAVYDSFRSNQSLVMLPYLKTVDEQLLNEPLRTLFLSKSFDYNCSCAEGEPPCKHLAAVAMKVAEQLVQDPRLFFQFRGLDWDQLLDSLQVQKTDDEQQRRQAEYKLTPLPQRTNFQPTPRKPTGTPPFWISPFPFPLIMEEIFSKIQEETETPDYDE</sequence>
<evidence type="ECO:0000259" key="2">
    <source>
        <dbReference type="PROSITE" id="PS50966"/>
    </source>
</evidence>
<keyword evidence="1" id="KW-0479">Metal-binding</keyword>
<comment type="caution">
    <text evidence="3">The sequence shown here is derived from an EMBL/GenBank/DDBJ whole genome shotgun (WGS) entry which is preliminary data.</text>
</comment>
<organism evidence="3 4">
    <name type="scientific">Ammoniphilus oxalaticus</name>
    <dbReference type="NCBI Taxonomy" id="66863"/>
    <lineage>
        <taxon>Bacteria</taxon>
        <taxon>Bacillati</taxon>
        <taxon>Bacillota</taxon>
        <taxon>Bacilli</taxon>
        <taxon>Bacillales</taxon>
        <taxon>Paenibacillaceae</taxon>
        <taxon>Aneurinibacillus group</taxon>
        <taxon>Ammoniphilus</taxon>
    </lineage>
</organism>
<feature type="domain" description="SWIM-type" evidence="2">
    <location>
        <begin position="74"/>
        <end position="106"/>
    </location>
</feature>
<dbReference type="AlphaFoldDB" id="A0A419SQI1"/>
<accession>A0A419SQI1</accession>
<dbReference type="EMBL" id="MCHY01000002">
    <property type="protein sequence ID" value="RKD26736.1"/>
    <property type="molecule type" value="Genomic_DNA"/>
</dbReference>
<dbReference type="Pfam" id="PF04434">
    <property type="entry name" value="SWIM"/>
    <property type="match status" value="1"/>
</dbReference>
<dbReference type="InterPro" id="IPR007527">
    <property type="entry name" value="Znf_SWIM"/>
</dbReference>
<dbReference type="PROSITE" id="PS50966">
    <property type="entry name" value="ZF_SWIM"/>
    <property type="match status" value="1"/>
</dbReference>
<evidence type="ECO:0000256" key="1">
    <source>
        <dbReference type="PROSITE-ProRule" id="PRU00325"/>
    </source>
</evidence>